<sequence length="447" mass="48294">MSRYLTTTTAQEQSPPHEPQPGGGEEETRAATAAAGEEELTHYSPPAQPYTSAPYTSAHPPPPPPPPPAYIHIDPRSRIHILGTGNIGSILAHSLRTLASPPPVTLLLQNYTSLSNFTRTGSLIRLYRPHTEPTSATGFNTEVVTPPTGQTETVIHNLIITTKAHQTAAALRPLSNRLTSESTVLVLQNGMGIIDELKDTVFPDPATRPCFVAGITTHGAYPKGPFVVVQKGIGSIQLGYVPSDAEVLASQAGNGISWFTPAPAPTPPPLEDLTSTTEYLISTLLECPLLCAEHVPLHELLSIQAEKLAVNAVINPLTVMYDCRNGELLENFHVTLTMRLLLQEVSAVLCALPELAGVAGRETRFAAERLYDVVIRVARATGENWSSMVQDVRAGKQTEVDYINGWVVRRARELGVPFTLNALMCAVVKGRGKIIQGREKRALPFVD</sequence>
<dbReference type="Gene3D" id="1.10.1040.10">
    <property type="entry name" value="N-(1-d-carboxylethyl)-l-norvaline Dehydrogenase, domain 2"/>
    <property type="match status" value="1"/>
</dbReference>
<gene>
    <name evidence="9" type="ORF">P167DRAFT_538544</name>
</gene>
<evidence type="ECO:0000256" key="4">
    <source>
        <dbReference type="ARBA" id="ARBA00023002"/>
    </source>
</evidence>
<feature type="compositionally biased region" description="Pro residues" evidence="6">
    <location>
        <begin position="59"/>
        <end position="68"/>
    </location>
</feature>
<dbReference type="Pfam" id="PF02558">
    <property type="entry name" value="ApbA"/>
    <property type="match status" value="1"/>
</dbReference>
<evidence type="ECO:0000256" key="3">
    <source>
        <dbReference type="ARBA" id="ARBA00022857"/>
    </source>
</evidence>
<keyword evidence="3" id="KW-0521">NADP</keyword>
<dbReference type="EMBL" id="ML119152">
    <property type="protein sequence ID" value="RPB09484.1"/>
    <property type="molecule type" value="Genomic_DNA"/>
</dbReference>
<dbReference type="SUPFAM" id="SSF48179">
    <property type="entry name" value="6-phosphogluconate dehydrogenase C-terminal domain-like"/>
    <property type="match status" value="1"/>
</dbReference>
<dbReference type="Proteomes" id="UP000277580">
    <property type="component" value="Unassembled WGS sequence"/>
</dbReference>
<reference evidence="9 10" key="1">
    <citation type="journal article" date="2018" name="Nat. Ecol. Evol.">
        <title>Pezizomycetes genomes reveal the molecular basis of ectomycorrhizal truffle lifestyle.</title>
        <authorList>
            <person name="Murat C."/>
            <person name="Payen T."/>
            <person name="Noel B."/>
            <person name="Kuo A."/>
            <person name="Morin E."/>
            <person name="Chen J."/>
            <person name="Kohler A."/>
            <person name="Krizsan K."/>
            <person name="Balestrini R."/>
            <person name="Da Silva C."/>
            <person name="Montanini B."/>
            <person name="Hainaut M."/>
            <person name="Levati E."/>
            <person name="Barry K.W."/>
            <person name="Belfiori B."/>
            <person name="Cichocki N."/>
            <person name="Clum A."/>
            <person name="Dockter R.B."/>
            <person name="Fauchery L."/>
            <person name="Guy J."/>
            <person name="Iotti M."/>
            <person name="Le Tacon F."/>
            <person name="Lindquist E.A."/>
            <person name="Lipzen A."/>
            <person name="Malagnac F."/>
            <person name="Mello A."/>
            <person name="Molinier V."/>
            <person name="Miyauchi S."/>
            <person name="Poulain J."/>
            <person name="Riccioni C."/>
            <person name="Rubini A."/>
            <person name="Sitrit Y."/>
            <person name="Splivallo R."/>
            <person name="Traeger S."/>
            <person name="Wang M."/>
            <person name="Zifcakova L."/>
            <person name="Wipf D."/>
            <person name="Zambonelli A."/>
            <person name="Paolocci F."/>
            <person name="Nowrousian M."/>
            <person name="Ottonello S."/>
            <person name="Baldrian P."/>
            <person name="Spatafora J.W."/>
            <person name="Henrissat B."/>
            <person name="Nagy L.G."/>
            <person name="Aury J.M."/>
            <person name="Wincker P."/>
            <person name="Grigoriev I.V."/>
            <person name="Bonfante P."/>
            <person name="Martin F.M."/>
        </authorList>
    </citation>
    <scope>NUCLEOTIDE SEQUENCE [LARGE SCALE GENOMIC DNA]</scope>
    <source>
        <strain evidence="9 10">CCBAS932</strain>
    </source>
</reference>
<dbReference type="SUPFAM" id="SSF51735">
    <property type="entry name" value="NAD(P)-binding Rossmann-fold domains"/>
    <property type="match status" value="1"/>
</dbReference>
<evidence type="ECO:0000313" key="9">
    <source>
        <dbReference type="EMBL" id="RPB09484.1"/>
    </source>
</evidence>
<dbReference type="GO" id="GO:0005739">
    <property type="term" value="C:mitochondrion"/>
    <property type="evidence" value="ECO:0007669"/>
    <property type="project" value="TreeGrafter"/>
</dbReference>
<dbReference type="OrthoDB" id="73846at2759"/>
<name>A0A3N4KG21_9PEZI</name>
<organism evidence="9 10">
    <name type="scientific">Morchella conica CCBAS932</name>
    <dbReference type="NCBI Taxonomy" id="1392247"/>
    <lineage>
        <taxon>Eukaryota</taxon>
        <taxon>Fungi</taxon>
        <taxon>Dikarya</taxon>
        <taxon>Ascomycota</taxon>
        <taxon>Pezizomycotina</taxon>
        <taxon>Pezizomycetes</taxon>
        <taxon>Pezizales</taxon>
        <taxon>Morchellaceae</taxon>
        <taxon>Morchella</taxon>
    </lineage>
</organism>
<dbReference type="InParanoid" id="A0A3N4KG21"/>
<dbReference type="EC" id="1.1.1.169" evidence="2"/>
<dbReference type="InterPro" id="IPR013328">
    <property type="entry name" value="6PGD_dom2"/>
</dbReference>
<protein>
    <recommendedName>
        <fullName evidence="2">2-dehydropantoate 2-reductase</fullName>
        <ecNumber evidence="2">1.1.1.169</ecNumber>
    </recommendedName>
    <alternativeName>
        <fullName evidence="5">Ketopantoate reductase</fullName>
    </alternativeName>
</protein>
<keyword evidence="10" id="KW-1185">Reference proteome</keyword>
<evidence type="ECO:0000313" key="10">
    <source>
        <dbReference type="Proteomes" id="UP000277580"/>
    </source>
</evidence>
<dbReference type="GO" id="GO:0015940">
    <property type="term" value="P:pantothenate biosynthetic process"/>
    <property type="evidence" value="ECO:0007669"/>
    <property type="project" value="InterPro"/>
</dbReference>
<keyword evidence="4" id="KW-0560">Oxidoreductase</keyword>
<evidence type="ECO:0000259" key="8">
    <source>
        <dbReference type="Pfam" id="PF08546"/>
    </source>
</evidence>
<dbReference type="GO" id="GO:0008677">
    <property type="term" value="F:2-dehydropantoate 2-reductase activity"/>
    <property type="evidence" value="ECO:0007669"/>
    <property type="project" value="UniProtKB-EC"/>
</dbReference>
<evidence type="ECO:0000256" key="1">
    <source>
        <dbReference type="ARBA" id="ARBA00007870"/>
    </source>
</evidence>
<feature type="compositionally biased region" description="Polar residues" evidence="6">
    <location>
        <begin position="1"/>
        <end position="10"/>
    </location>
</feature>
<feature type="region of interest" description="Disordered" evidence="6">
    <location>
        <begin position="1"/>
        <end position="68"/>
    </location>
</feature>
<dbReference type="NCBIfam" id="TIGR00745">
    <property type="entry name" value="apbA_panE"/>
    <property type="match status" value="1"/>
</dbReference>
<dbReference type="PANTHER" id="PTHR43765:SF2">
    <property type="entry name" value="2-DEHYDROPANTOATE 2-REDUCTASE"/>
    <property type="match status" value="1"/>
</dbReference>
<proteinExistence type="inferred from homology"/>
<dbReference type="InterPro" id="IPR003710">
    <property type="entry name" value="ApbA"/>
</dbReference>
<evidence type="ECO:0000256" key="6">
    <source>
        <dbReference type="SAM" id="MobiDB-lite"/>
    </source>
</evidence>
<dbReference type="Gene3D" id="3.40.50.720">
    <property type="entry name" value="NAD(P)-binding Rossmann-like Domain"/>
    <property type="match status" value="1"/>
</dbReference>
<dbReference type="InterPro" id="IPR050838">
    <property type="entry name" value="Ketopantoate_reductase"/>
</dbReference>
<dbReference type="PANTHER" id="PTHR43765">
    <property type="entry name" value="2-DEHYDROPANTOATE 2-REDUCTASE-RELATED"/>
    <property type="match status" value="1"/>
</dbReference>
<dbReference type="InterPro" id="IPR036291">
    <property type="entry name" value="NAD(P)-bd_dom_sf"/>
</dbReference>
<dbReference type="InterPro" id="IPR013752">
    <property type="entry name" value="KPA_reductase"/>
</dbReference>
<dbReference type="AlphaFoldDB" id="A0A3N4KG21"/>
<dbReference type="InterPro" id="IPR013332">
    <property type="entry name" value="KPR_N"/>
</dbReference>
<feature type="domain" description="Ketopantoate reductase C-terminal" evidence="8">
    <location>
        <begin position="301"/>
        <end position="430"/>
    </location>
</feature>
<dbReference type="FunCoup" id="A0A3N4KG21">
    <property type="interactions" value="121"/>
</dbReference>
<accession>A0A3N4KG21</accession>
<dbReference type="GO" id="GO:0050661">
    <property type="term" value="F:NADP binding"/>
    <property type="evidence" value="ECO:0007669"/>
    <property type="project" value="TreeGrafter"/>
</dbReference>
<feature type="domain" description="Ketopantoate reductase N-terminal" evidence="7">
    <location>
        <begin position="79"/>
        <end position="242"/>
    </location>
</feature>
<comment type="similarity">
    <text evidence="1">Belongs to the ketopantoate reductase family.</text>
</comment>
<evidence type="ECO:0000256" key="2">
    <source>
        <dbReference type="ARBA" id="ARBA00013014"/>
    </source>
</evidence>
<dbReference type="STRING" id="1392247.A0A3N4KG21"/>
<evidence type="ECO:0000256" key="5">
    <source>
        <dbReference type="ARBA" id="ARBA00032024"/>
    </source>
</evidence>
<dbReference type="InterPro" id="IPR008927">
    <property type="entry name" value="6-PGluconate_DH-like_C_sf"/>
</dbReference>
<evidence type="ECO:0000259" key="7">
    <source>
        <dbReference type="Pfam" id="PF02558"/>
    </source>
</evidence>
<dbReference type="Pfam" id="PF08546">
    <property type="entry name" value="ApbA_C"/>
    <property type="match status" value="1"/>
</dbReference>